<dbReference type="EMBL" id="JAENIO010000045">
    <property type="protein sequence ID" value="MBK1835255.1"/>
    <property type="molecule type" value="Genomic_DNA"/>
</dbReference>
<keyword evidence="2" id="KW-0963">Cytoplasm</keyword>
<keyword evidence="2" id="KW-0479">Metal-binding</keyword>
<accession>A0A934RQT4</accession>
<keyword evidence="2" id="KW-0004">4Fe-4S</keyword>
<name>A0A934RQT4_9BACT</name>
<dbReference type="InterPro" id="IPR006638">
    <property type="entry name" value="Elp3/MiaA/NifB-like_rSAM"/>
</dbReference>
<keyword evidence="2" id="KW-0408">Iron</keyword>
<dbReference type="AlphaFoldDB" id="A0A934RQT4"/>
<keyword evidence="5" id="KW-1185">Reference proteome</keyword>
<evidence type="ECO:0000313" key="5">
    <source>
        <dbReference type="Proteomes" id="UP000604083"/>
    </source>
</evidence>
<dbReference type="Gene3D" id="3.30.750.200">
    <property type="match status" value="1"/>
</dbReference>
<dbReference type="GO" id="GO:0005737">
    <property type="term" value="C:cytoplasm"/>
    <property type="evidence" value="ECO:0007669"/>
    <property type="project" value="UniProtKB-SubCell"/>
</dbReference>
<dbReference type="InterPro" id="IPR058240">
    <property type="entry name" value="rSAM_sf"/>
</dbReference>
<evidence type="ECO:0000256" key="2">
    <source>
        <dbReference type="RuleBase" id="RU364116"/>
    </source>
</evidence>
<dbReference type="GO" id="GO:0006779">
    <property type="term" value="P:porphyrin-containing compound biosynthetic process"/>
    <property type="evidence" value="ECO:0007669"/>
    <property type="project" value="InterPro"/>
</dbReference>
<dbReference type="SFLD" id="SFLDF00562">
    <property type="entry name" value="HemN-like__clustered_with_heat"/>
    <property type="match status" value="1"/>
</dbReference>
<dbReference type="InterPro" id="IPR034505">
    <property type="entry name" value="Coproporphyrinogen-III_oxidase"/>
</dbReference>
<dbReference type="SFLD" id="SFLDF00288">
    <property type="entry name" value="HemN-like__clustered_with_nucl"/>
    <property type="match status" value="1"/>
</dbReference>
<reference evidence="4" key="1">
    <citation type="submission" date="2021-01" db="EMBL/GenBank/DDBJ databases">
        <title>Modified the classification status of verrucomicrobia.</title>
        <authorList>
            <person name="Feng X."/>
        </authorList>
    </citation>
    <scope>NUCLEOTIDE SEQUENCE</scope>
    <source>
        <strain evidence="4">KCTC 12986</strain>
    </source>
</reference>
<evidence type="ECO:0000256" key="1">
    <source>
        <dbReference type="ARBA" id="ARBA00006100"/>
    </source>
</evidence>
<dbReference type="PANTHER" id="PTHR13932">
    <property type="entry name" value="COPROPORPHYRINIGEN III OXIDASE"/>
    <property type="match status" value="1"/>
</dbReference>
<dbReference type="InterPro" id="IPR004559">
    <property type="entry name" value="HemW-like"/>
</dbReference>
<gene>
    <name evidence="4" type="primary">hemW</name>
    <name evidence="4" type="ORF">JIN78_14395</name>
</gene>
<proteinExistence type="inferred from homology"/>
<protein>
    <recommendedName>
        <fullName evidence="2">Heme chaperone HemW</fullName>
    </recommendedName>
</protein>
<evidence type="ECO:0000313" key="4">
    <source>
        <dbReference type="EMBL" id="MBK1835255.1"/>
    </source>
</evidence>
<dbReference type="Pfam" id="PF04055">
    <property type="entry name" value="Radical_SAM"/>
    <property type="match status" value="1"/>
</dbReference>
<comment type="caution">
    <text evidence="4">The sequence shown here is derived from an EMBL/GenBank/DDBJ whole genome shotgun (WGS) entry which is preliminary data.</text>
</comment>
<dbReference type="Proteomes" id="UP000604083">
    <property type="component" value="Unassembled WGS sequence"/>
</dbReference>
<comment type="function">
    <text evidence="2">Probably acts as a heme chaperone, transferring heme to an unknown acceptor. Binds one molecule of heme per monomer, possibly covalently. Binds 1 [4Fe-4S] cluster. The cluster is coordinated with 3 cysteines and an exchangeable S-adenosyl-L-methionine.</text>
</comment>
<dbReference type="GO" id="GO:0046872">
    <property type="term" value="F:metal ion binding"/>
    <property type="evidence" value="ECO:0007669"/>
    <property type="project" value="UniProtKB-UniRule"/>
</dbReference>
<dbReference type="SFLD" id="SFLDG01065">
    <property type="entry name" value="anaerobic_coproporphyrinogen-I"/>
    <property type="match status" value="1"/>
</dbReference>
<dbReference type="RefSeq" id="WP_200392690.1">
    <property type="nucleotide sequence ID" value="NZ_JAENIO010000045.1"/>
</dbReference>
<organism evidence="4 5">
    <name type="scientific">Roseibacillus ishigakijimensis</name>
    <dbReference type="NCBI Taxonomy" id="454146"/>
    <lineage>
        <taxon>Bacteria</taxon>
        <taxon>Pseudomonadati</taxon>
        <taxon>Verrucomicrobiota</taxon>
        <taxon>Verrucomicrobiia</taxon>
        <taxon>Verrucomicrobiales</taxon>
        <taxon>Verrucomicrobiaceae</taxon>
        <taxon>Roseibacillus</taxon>
    </lineage>
</organism>
<evidence type="ECO:0000259" key="3">
    <source>
        <dbReference type="PROSITE" id="PS51918"/>
    </source>
</evidence>
<keyword evidence="2" id="KW-0349">Heme</keyword>
<dbReference type="InterPro" id="IPR007197">
    <property type="entry name" value="rSAM"/>
</dbReference>
<dbReference type="SFLD" id="SFLDS00029">
    <property type="entry name" value="Radical_SAM"/>
    <property type="match status" value="1"/>
</dbReference>
<feature type="domain" description="Radical SAM core" evidence="3">
    <location>
        <begin position="1"/>
        <end position="231"/>
    </location>
</feature>
<dbReference type="PANTHER" id="PTHR13932:SF5">
    <property type="entry name" value="RADICAL S-ADENOSYL METHIONINE DOMAIN-CONTAINING PROTEIN 1, MITOCHONDRIAL"/>
    <property type="match status" value="1"/>
</dbReference>
<comment type="similarity">
    <text evidence="1">Belongs to the anaerobic coproporphyrinogen-III oxidase family. HemW subfamily.</text>
</comment>
<dbReference type="SUPFAM" id="SSF102114">
    <property type="entry name" value="Radical SAM enzymes"/>
    <property type="match status" value="1"/>
</dbReference>
<dbReference type="GO" id="GO:0051539">
    <property type="term" value="F:4 iron, 4 sulfur cluster binding"/>
    <property type="evidence" value="ECO:0007669"/>
    <property type="project" value="UniProtKB-UniRule"/>
</dbReference>
<sequence>MSEPLSLYLHLPFCHKICPYCSFYKHTPGGTDLGAFVAGMLAEGRYWAERLDHPPIRTIYLGGGTPSLLSEKHLSELFQGLQEIFDWSAVEEVDLEANPSTFHLKKACLFRELGVTRVSLGVQSFQEKELQALGRDHTAQGAAESFYLLRSAGIPSCNLDLMFSVPHQTEATWADNLAQALALQPDHISCYNLTYEEDTSYFERFEKGELSDDPDLNARLFTLAHETLTAAGFHHYETSNYGTPGHYSRHNLSYWEGRSYLGLGPSAVSTLNGWEEHCHASRWKNVPDTAAYLHQVATVGHAMHERENLSEEQYNLERIALLLRTESGLPRRYLPASADCAFLQENGLATLTGSHLVLTREGALLVDAIAEKLTE</sequence>
<dbReference type="NCBIfam" id="TIGR00539">
    <property type="entry name" value="hemN_rel"/>
    <property type="match status" value="1"/>
</dbReference>
<keyword evidence="2" id="KW-0143">Chaperone</keyword>
<dbReference type="PROSITE" id="PS51918">
    <property type="entry name" value="RADICAL_SAM"/>
    <property type="match status" value="1"/>
</dbReference>
<keyword evidence="2" id="KW-0949">S-adenosyl-L-methionine</keyword>
<keyword evidence="2" id="KW-0411">Iron-sulfur</keyword>
<dbReference type="GO" id="GO:0004109">
    <property type="term" value="F:coproporphyrinogen oxidase activity"/>
    <property type="evidence" value="ECO:0007669"/>
    <property type="project" value="InterPro"/>
</dbReference>
<comment type="subcellular location">
    <subcellularLocation>
        <location evidence="2">Cytoplasm</location>
    </subcellularLocation>
</comment>
<dbReference type="SMART" id="SM00729">
    <property type="entry name" value="Elp3"/>
    <property type="match status" value="1"/>
</dbReference>